<proteinExistence type="predicted"/>
<gene>
    <name evidence="2" type="ORF">UFOVP1226_12</name>
    <name evidence="1" type="ORF">UFOVP278_30</name>
</gene>
<name>A0A6J5R2N7_9CAUD</name>
<protein>
    <submittedName>
        <fullName evidence="2">Uncharacterized protein</fullName>
    </submittedName>
</protein>
<dbReference type="EMBL" id="LR796291">
    <property type="protein sequence ID" value="CAB4134931.1"/>
    <property type="molecule type" value="Genomic_DNA"/>
</dbReference>
<dbReference type="EMBL" id="LR797174">
    <property type="protein sequence ID" value="CAB4191023.1"/>
    <property type="molecule type" value="Genomic_DNA"/>
</dbReference>
<evidence type="ECO:0000313" key="1">
    <source>
        <dbReference type="EMBL" id="CAB4134931.1"/>
    </source>
</evidence>
<evidence type="ECO:0000313" key="2">
    <source>
        <dbReference type="EMBL" id="CAB4191023.1"/>
    </source>
</evidence>
<sequence>MADGVARSTSIRPDSILNDVVVIVAPNPSQPTPTDQQSTDTTSQDNYGVQSIVITDSPLLTNADALVLADYLLRADPNYWFTGLSINMHRLTDVQRSSVATLDIGDFVGVIKSFKYGTPSVVQKNLYVEGIDHRITTTTHHIDLHFSPVGYSQQWAGVTPTLTWESVPAGLSWSNLIWTIL</sequence>
<reference evidence="2" key="1">
    <citation type="submission" date="2020-05" db="EMBL/GenBank/DDBJ databases">
        <authorList>
            <person name="Chiriac C."/>
            <person name="Salcher M."/>
            <person name="Ghai R."/>
            <person name="Kavagutti S V."/>
        </authorList>
    </citation>
    <scope>NUCLEOTIDE SEQUENCE</scope>
</reference>
<accession>A0A6J5R2N7</accession>
<organism evidence="2">
    <name type="scientific">uncultured Caudovirales phage</name>
    <dbReference type="NCBI Taxonomy" id="2100421"/>
    <lineage>
        <taxon>Viruses</taxon>
        <taxon>Duplodnaviria</taxon>
        <taxon>Heunggongvirae</taxon>
        <taxon>Uroviricota</taxon>
        <taxon>Caudoviricetes</taxon>
        <taxon>Peduoviridae</taxon>
        <taxon>Maltschvirus</taxon>
        <taxon>Maltschvirus maltsch</taxon>
    </lineage>
</organism>